<gene>
    <name evidence="1" type="ORF">Tci_872637</name>
</gene>
<feature type="non-terminal residue" evidence="1">
    <location>
        <position position="1"/>
    </location>
</feature>
<proteinExistence type="predicted"/>
<dbReference type="EMBL" id="BKCJ011186265">
    <property type="protein sequence ID" value="GFD00668.1"/>
    <property type="molecule type" value="Genomic_DNA"/>
</dbReference>
<name>A0A699SUG3_TANCI</name>
<accession>A0A699SUG3</accession>
<reference evidence="1" key="1">
    <citation type="journal article" date="2019" name="Sci. Rep.">
        <title>Draft genome of Tanacetum cinerariifolium, the natural source of mosquito coil.</title>
        <authorList>
            <person name="Yamashiro T."/>
            <person name="Shiraishi A."/>
            <person name="Satake H."/>
            <person name="Nakayama K."/>
        </authorList>
    </citation>
    <scope>NUCLEOTIDE SEQUENCE</scope>
</reference>
<organism evidence="1">
    <name type="scientific">Tanacetum cinerariifolium</name>
    <name type="common">Dalmatian daisy</name>
    <name type="synonym">Chrysanthemum cinerariifolium</name>
    <dbReference type="NCBI Taxonomy" id="118510"/>
    <lineage>
        <taxon>Eukaryota</taxon>
        <taxon>Viridiplantae</taxon>
        <taxon>Streptophyta</taxon>
        <taxon>Embryophyta</taxon>
        <taxon>Tracheophyta</taxon>
        <taxon>Spermatophyta</taxon>
        <taxon>Magnoliopsida</taxon>
        <taxon>eudicotyledons</taxon>
        <taxon>Gunneridae</taxon>
        <taxon>Pentapetalae</taxon>
        <taxon>asterids</taxon>
        <taxon>campanulids</taxon>
        <taxon>Asterales</taxon>
        <taxon>Asteraceae</taxon>
        <taxon>Asteroideae</taxon>
        <taxon>Anthemideae</taxon>
        <taxon>Anthemidinae</taxon>
        <taxon>Tanacetum</taxon>
    </lineage>
</organism>
<comment type="caution">
    <text evidence="1">The sequence shown here is derived from an EMBL/GenBank/DDBJ whole genome shotgun (WGS) entry which is preliminary data.</text>
</comment>
<sequence>HCRRGANRPGNHCPYQRHAPADAAGPAAAAHLPLLQPGPALSFVSLPLYPHRVCAAGAGYKSPHRRHLPQSAGRARWPPHQIQAGRGCTFARSFPLPHAKPSTRPHRLIARASARFLRQRPPQHRPRGRGGLPLRCRLAGAATGPCRPAWAVFSNCGRGHCLQARRV</sequence>
<protein>
    <submittedName>
        <fullName evidence="1">Uncharacterized protein</fullName>
    </submittedName>
</protein>
<evidence type="ECO:0000313" key="1">
    <source>
        <dbReference type="EMBL" id="GFD00668.1"/>
    </source>
</evidence>
<dbReference type="AlphaFoldDB" id="A0A699SUG3"/>